<dbReference type="Pfam" id="PF00116">
    <property type="entry name" value="COX2"/>
    <property type="match status" value="1"/>
</dbReference>
<evidence type="ECO:0000313" key="21">
    <source>
        <dbReference type="Proteomes" id="UP000005387"/>
    </source>
</evidence>
<evidence type="ECO:0000256" key="3">
    <source>
        <dbReference type="ARBA" id="ARBA00007866"/>
    </source>
</evidence>
<keyword evidence="7 16" id="KW-0679">Respiratory chain</keyword>
<dbReference type="InterPro" id="IPR006332">
    <property type="entry name" value="QoxA"/>
</dbReference>
<dbReference type="eggNOG" id="COG1622">
    <property type="taxonomic scope" value="Bacteria"/>
</dbReference>
<keyword evidence="13 16" id="KW-0472">Membrane</keyword>
<evidence type="ECO:0000256" key="9">
    <source>
        <dbReference type="ARBA" id="ARBA00022729"/>
    </source>
</evidence>
<keyword evidence="11 17" id="KW-1133">Transmembrane helix</keyword>
<dbReference type="CDD" id="cd04212">
    <property type="entry name" value="CuRO_UO_II"/>
    <property type="match status" value="1"/>
</dbReference>
<comment type="subcellular location">
    <subcellularLocation>
        <location evidence="2">Cell membrane</location>
        <topology evidence="2">Multi-pass membrane protein</topology>
    </subcellularLocation>
</comment>
<feature type="transmembrane region" description="Helical" evidence="17">
    <location>
        <begin position="92"/>
        <end position="114"/>
    </location>
</feature>
<dbReference type="RefSeq" id="WP_006040190.1">
    <property type="nucleotide sequence ID" value="NZ_AEDD01000012.1"/>
</dbReference>
<dbReference type="AlphaFoldDB" id="E0IEW6"/>
<organism evidence="20 21">
    <name type="scientific">Paenibacillus curdlanolyticus YK9</name>
    <dbReference type="NCBI Taxonomy" id="717606"/>
    <lineage>
        <taxon>Bacteria</taxon>
        <taxon>Bacillati</taxon>
        <taxon>Bacillota</taxon>
        <taxon>Bacilli</taxon>
        <taxon>Bacillales</taxon>
        <taxon>Paenibacillaceae</taxon>
        <taxon>Paenibacillus</taxon>
    </lineage>
</organism>
<feature type="domain" description="Cytochrome oxidase subunit II copper A binding" evidence="18">
    <location>
        <begin position="126"/>
        <end position="238"/>
    </location>
</feature>
<evidence type="ECO:0000313" key="20">
    <source>
        <dbReference type="EMBL" id="EFM09204.1"/>
    </source>
</evidence>
<dbReference type="SUPFAM" id="SSF81464">
    <property type="entry name" value="Cytochrome c oxidase subunit II-like, transmembrane region"/>
    <property type="match status" value="1"/>
</dbReference>
<evidence type="ECO:0000256" key="4">
    <source>
        <dbReference type="ARBA" id="ARBA00016131"/>
    </source>
</evidence>
<evidence type="ECO:0000256" key="16">
    <source>
        <dbReference type="PIRNR" id="PIRNR000292"/>
    </source>
</evidence>
<keyword evidence="8 17" id="KW-0812">Transmembrane</keyword>
<dbReference type="STRING" id="717606.PaecuDRAFT_4207"/>
<feature type="transmembrane region" description="Helical" evidence="17">
    <location>
        <begin position="44"/>
        <end position="68"/>
    </location>
</feature>
<dbReference type="InterPro" id="IPR034227">
    <property type="entry name" value="CuRO_UO_II"/>
</dbReference>
<dbReference type="PROSITE" id="PS50999">
    <property type="entry name" value="COX2_TM"/>
    <property type="match status" value="1"/>
</dbReference>
<dbReference type="PROSITE" id="PS51257">
    <property type="entry name" value="PROKAR_LIPOPROTEIN"/>
    <property type="match status" value="1"/>
</dbReference>
<dbReference type="Gene3D" id="2.60.40.420">
    <property type="entry name" value="Cupredoxins - blue copper proteins"/>
    <property type="match status" value="1"/>
</dbReference>
<evidence type="ECO:0000256" key="7">
    <source>
        <dbReference type="ARBA" id="ARBA00022660"/>
    </source>
</evidence>
<dbReference type="InterPro" id="IPR006333">
    <property type="entry name" value="Cyt_o_ubiquinol_oxidase_su2"/>
</dbReference>
<dbReference type="PANTHER" id="PTHR22888:SF18">
    <property type="entry name" value="CYTOCHROME BO(3) UBIQUINOL OXIDASE SUBUNIT 2"/>
    <property type="match status" value="1"/>
</dbReference>
<evidence type="ECO:0000256" key="17">
    <source>
        <dbReference type="SAM" id="Phobius"/>
    </source>
</evidence>
<dbReference type="InterPro" id="IPR036257">
    <property type="entry name" value="Cyt_c_oxidase_su2_TM_sf"/>
</dbReference>
<evidence type="ECO:0000256" key="12">
    <source>
        <dbReference type="ARBA" id="ARBA00023002"/>
    </source>
</evidence>
<keyword evidence="21" id="KW-1185">Reference proteome</keyword>
<feature type="transmembrane region" description="Helical" evidence="17">
    <location>
        <begin position="12"/>
        <end position="32"/>
    </location>
</feature>
<gene>
    <name evidence="20" type="ORF">PaecuDRAFT_4207</name>
</gene>
<dbReference type="PROSITE" id="PS50857">
    <property type="entry name" value="COX2_CUA"/>
    <property type="match status" value="1"/>
</dbReference>
<evidence type="ECO:0000256" key="6">
    <source>
        <dbReference type="ARBA" id="ARBA00022475"/>
    </source>
</evidence>
<keyword evidence="5 16" id="KW-0813">Transport</keyword>
<dbReference type="Gene3D" id="1.10.287.90">
    <property type="match status" value="1"/>
</dbReference>
<dbReference type="SUPFAM" id="SSF49503">
    <property type="entry name" value="Cupredoxins"/>
    <property type="match status" value="1"/>
</dbReference>
<evidence type="ECO:0000256" key="11">
    <source>
        <dbReference type="ARBA" id="ARBA00022989"/>
    </source>
</evidence>
<proteinExistence type="inferred from homology"/>
<keyword evidence="15" id="KW-0449">Lipoprotein</keyword>
<accession>E0IEW6</accession>
<dbReference type="InterPro" id="IPR045187">
    <property type="entry name" value="CcO_II"/>
</dbReference>
<dbReference type="PANTHER" id="PTHR22888">
    <property type="entry name" value="CYTOCHROME C OXIDASE, SUBUNIT II"/>
    <property type="match status" value="1"/>
</dbReference>
<sequence length="295" mass="33270">MRRKLTKYAVPLLFMMMMILLSGCDTSMMVLDPKGPVGADQRDLIVISTVLCLIVLVPVLILTAWIVWRYRDKPNNKAAYMPVWSHNTKAEVIWWAIPIIIIGALAVVTVKYTYALEPSKPLKSDKEPLVIQATSLDWKWLFTYPEQGIATVNYIEIPEDRPIRFQLTSDAPMNSFWIPQLGGQMYTMSGMDMTLNLQADEPGVYFGSGANFSGPQFADMRFEVKATSDADFDQWVNEVKSKGSELTLEGYEKLAEPSSSDRQYFSSFPEGLHEKIVNKYVVGKGHHHGGSEESK</sequence>
<dbReference type="GO" id="GO:0016682">
    <property type="term" value="F:oxidoreductase activity, acting on diphenols and related substances as donors, oxygen as acceptor"/>
    <property type="evidence" value="ECO:0007669"/>
    <property type="project" value="InterPro"/>
</dbReference>
<dbReference type="GO" id="GO:0004129">
    <property type="term" value="F:cytochrome-c oxidase activity"/>
    <property type="evidence" value="ECO:0007669"/>
    <property type="project" value="UniProtKB-UniRule"/>
</dbReference>
<dbReference type="InterPro" id="IPR011759">
    <property type="entry name" value="Cyt_c_oxidase_su2_TM_dom"/>
</dbReference>
<evidence type="ECO:0000256" key="5">
    <source>
        <dbReference type="ARBA" id="ARBA00022448"/>
    </source>
</evidence>
<keyword evidence="9" id="KW-0732">Signal</keyword>
<evidence type="ECO:0000256" key="15">
    <source>
        <dbReference type="ARBA" id="ARBA00023288"/>
    </source>
</evidence>
<dbReference type="EC" id="1.10.3.-" evidence="16"/>
<feature type="domain" description="Cytochrome oxidase subunit II transmembrane region profile" evidence="19">
    <location>
        <begin position="22"/>
        <end position="120"/>
    </location>
</feature>
<dbReference type="GO" id="GO:0009486">
    <property type="term" value="F:cytochrome bo3 ubiquinol oxidase activity"/>
    <property type="evidence" value="ECO:0007669"/>
    <property type="project" value="InterPro"/>
</dbReference>
<keyword evidence="6 16" id="KW-1003">Cell membrane</keyword>
<evidence type="ECO:0000256" key="8">
    <source>
        <dbReference type="ARBA" id="ARBA00022692"/>
    </source>
</evidence>
<evidence type="ECO:0000256" key="13">
    <source>
        <dbReference type="ARBA" id="ARBA00023136"/>
    </source>
</evidence>
<evidence type="ECO:0000256" key="14">
    <source>
        <dbReference type="ARBA" id="ARBA00023139"/>
    </source>
</evidence>
<dbReference type="PIRSF" id="PIRSF000292">
    <property type="entry name" value="Ubi_od_II"/>
    <property type="match status" value="1"/>
</dbReference>
<dbReference type="GO" id="GO:0042773">
    <property type="term" value="P:ATP synthesis coupled electron transport"/>
    <property type="evidence" value="ECO:0007669"/>
    <property type="project" value="TreeGrafter"/>
</dbReference>
<keyword evidence="10 16" id="KW-0249">Electron transport</keyword>
<reference evidence="20 21" key="1">
    <citation type="submission" date="2010-07" db="EMBL/GenBank/DDBJ databases">
        <title>The draft genome of Paenibacillus curdlanolyticus YK9.</title>
        <authorList>
            <consortium name="US DOE Joint Genome Institute (JGI-PGF)"/>
            <person name="Lucas S."/>
            <person name="Copeland A."/>
            <person name="Lapidus A."/>
            <person name="Cheng J.-F."/>
            <person name="Bruce D."/>
            <person name="Goodwin L."/>
            <person name="Pitluck S."/>
            <person name="Land M.L."/>
            <person name="Hauser L."/>
            <person name="Chang Y.-J."/>
            <person name="Jeffries C."/>
            <person name="Anderson I.J."/>
            <person name="Johnson E."/>
            <person name="Loganathan U."/>
            <person name="Mulhopadhyay B."/>
            <person name="Kyrpides N."/>
            <person name="Woyke T.J."/>
        </authorList>
    </citation>
    <scope>NUCLEOTIDE SEQUENCE [LARGE SCALE GENOMIC DNA]</scope>
    <source>
        <strain evidence="20 21">YK9</strain>
    </source>
</reference>
<dbReference type="GO" id="GO:0005507">
    <property type="term" value="F:copper ion binding"/>
    <property type="evidence" value="ECO:0007669"/>
    <property type="project" value="InterPro"/>
</dbReference>
<evidence type="ECO:0000259" key="18">
    <source>
        <dbReference type="PROSITE" id="PS50857"/>
    </source>
</evidence>
<keyword evidence="12 16" id="KW-0560">Oxidoreductase</keyword>
<dbReference type="GO" id="GO:0005886">
    <property type="term" value="C:plasma membrane"/>
    <property type="evidence" value="ECO:0007669"/>
    <property type="project" value="UniProtKB-SubCell"/>
</dbReference>
<comment type="catalytic activity">
    <reaction evidence="1 16">
        <text>2 a quinol + O2 = 2 a quinone + 2 H2O</text>
        <dbReference type="Rhea" id="RHEA:55376"/>
        <dbReference type="ChEBI" id="CHEBI:15377"/>
        <dbReference type="ChEBI" id="CHEBI:15379"/>
        <dbReference type="ChEBI" id="CHEBI:24646"/>
        <dbReference type="ChEBI" id="CHEBI:132124"/>
    </reaction>
</comment>
<dbReference type="InterPro" id="IPR008972">
    <property type="entry name" value="Cupredoxin"/>
</dbReference>
<keyword evidence="14" id="KW-0564">Palmitate</keyword>
<name>E0IEW6_9BACL</name>
<evidence type="ECO:0000256" key="2">
    <source>
        <dbReference type="ARBA" id="ARBA00004651"/>
    </source>
</evidence>
<dbReference type="InterPro" id="IPR002429">
    <property type="entry name" value="CcO_II-like_C"/>
</dbReference>
<dbReference type="EMBL" id="AEDD01000012">
    <property type="protein sequence ID" value="EFM09204.1"/>
    <property type="molecule type" value="Genomic_DNA"/>
</dbReference>
<evidence type="ECO:0000259" key="19">
    <source>
        <dbReference type="PROSITE" id="PS50999"/>
    </source>
</evidence>
<dbReference type="NCBIfam" id="TIGR01433">
    <property type="entry name" value="CyoA"/>
    <property type="match status" value="1"/>
</dbReference>
<comment type="similarity">
    <text evidence="3 16">Belongs to the cytochrome c oxidase subunit 2 family.</text>
</comment>
<comment type="function">
    <text evidence="16">Catalyzes quinol oxidation with the concomitant reduction of oxygen to water. Subunit II transfers the electrons from a quinol to the binuclear center of the catalytic subunit I.</text>
</comment>
<evidence type="ECO:0000256" key="10">
    <source>
        <dbReference type="ARBA" id="ARBA00022982"/>
    </source>
</evidence>
<dbReference type="Pfam" id="PF06481">
    <property type="entry name" value="COX_ARM"/>
    <property type="match status" value="1"/>
</dbReference>
<dbReference type="Proteomes" id="UP000005387">
    <property type="component" value="Unassembled WGS sequence"/>
</dbReference>
<evidence type="ECO:0000256" key="1">
    <source>
        <dbReference type="ARBA" id="ARBA00000725"/>
    </source>
</evidence>
<protein>
    <recommendedName>
        <fullName evidence="4 16">Quinol oxidase subunit 2</fullName>
        <ecNumber evidence="16">1.10.3.-</ecNumber>
    </recommendedName>
</protein>
<dbReference type="InterPro" id="IPR010514">
    <property type="entry name" value="COX_ARM"/>
</dbReference>
<dbReference type="NCBIfam" id="TIGR01432">
    <property type="entry name" value="QOXA"/>
    <property type="match status" value="1"/>
</dbReference>